<evidence type="ECO:0000256" key="1">
    <source>
        <dbReference type="SAM" id="SignalP"/>
    </source>
</evidence>
<feature type="signal peptide" evidence="1">
    <location>
        <begin position="1"/>
        <end position="26"/>
    </location>
</feature>
<feature type="chain" id="PRO_5032292355" evidence="1">
    <location>
        <begin position="27"/>
        <end position="246"/>
    </location>
</feature>
<evidence type="ECO:0000313" key="3">
    <source>
        <dbReference type="Proteomes" id="UP000595426"/>
    </source>
</evidence>
<dbReference type="GeneID" id="93133672"/>
<protein>
    <submittedName>
        <fullName evidence="2">Uncharacterized protein</fullName>
    </submittedName>
</protein>
<reference evidence="2 3" key="1">
    <citation type="submission" date="2020-12" db="EMBL/GenBank/DDBJ databases">
        <title>FDA dAtabase for Regulatory Grade micrObial Sequences (FDA-ARGOS): Supporting development and validation of Infectious Disease Dx tests.</title>
        <authorList>
            <person name="Kerrigan L."/>
            <person name="Long C."/>
            <person name="Tallon L."/>
            <person name="Sadzewicz L."/>
            <person name="Zhao X."/>
            <person name="Boylan J."/>
            <person name="Ott S."/>
            <person name="Bowen H."/>
            <person name="Vavikolanu K."/>
            <person name="Mehta A."/>
            <person name="Aluvathingal J."/>
            <person name="Nadendla S."/>
            <person name="Yan Y."/>
            <person name="Sichtig H."/>
        </authorList>
    </citation>
    <scope>NUCLEOTIDE SEQUENCE [LARGE SCALE GENOMIC DNA]</scope>
    <source>
        <strain evidence="2 3">FDAARGOS_1031</strain>
    </source>
</reference>
<dbReference type="OrthoDB" id="1345900at2"/>
<keyword evidence="1" id="KW-0732">Signal</keyword>
<keyword evidence="3" id="KW-1185">Reference proteome</keyword>
<name>A0A7T7V097_9FLAO</name>
<dbReference type="EMBL" id="CP067018">
    <property type="protein sequence ID" value="QQN59389.1"/>
    <property type="molecule type" value="Genomic_DNA"/>
</dbReference>
<proteinExistence type="predicted"/>
<accession>A0A7T7V097</accession>
<dbReference type="AlphaFoldDB" id="A0A7T7V097"/>
<evidence type="ECO:0000313" key="2">
    <source>
        <dbReference type="EMBL" id="QQN59389.1"/>
    </source>
</evidence>
<dbReference type="Proteomes" id="UP000595426">
    <property type="component" value="Chromosome"/>
</dbReference>
<gene>
    <name evidence="2" type="ORF">I6H88_02055</name>
</gene>
<dbReference type="RefSeq" id="WP_131828164.1">
    <property type="nucleotide sequence ID" value="NZ_CBCSDR010000001.1"/>
</dbReference>
<sequence>MYKLPIKFFWCLLLLNTFLFPQLTKASAYWMEVHGTGKLNDPVKIQLCYGHIDDLSVRHRTTGSEYKEIQNFQVFILNDKGEKLNISIKSNADCWEGTFTPKEEGSYRIYGINDKLPVLVRSANSQENIRPVDFLCSSYRVGNIPDTQVLPTQFMDIILQKQNGIYTIFPYRNMKPADKGTSLRIFNPENWEKNIQVDDKHPAVFKPTISGLYVIRQDWYDNTPGTFGGKAYGKIRYRNNYCLWIN</sequence>
<organism evidence="2 3">
    <name type="scientific">Elizabethkingia bruuniana</name>
    <dbReference type="NCBI Taxonomy" id="1756149"/>
    <lineage>
        <taxon>Bacteria</taxon>
        <taxon>Pseudomonadati</taxon>
        <taxon>Bacteroidota</taxon>
        <taxon>Flavobacteriia</taxon>
        <taxon>Flavobacteriales</taxon>
        <taxon>Weeksellaceae</taxon>
        <taxon>Elizabethkingia</taxon>
    </lineage>
</organism>